<accession>A0A6S6NZE9</accession>
<evidence type="ECO:0000256" key="4">
    <source>
        <dbReference type="ARBA" id="ARBA00023002"/>
    </source>
</evidence>
<evidence type="ECO:0000313" key="8">
    <source>
        <dbReference type="Proteomes" id="UP000515734"/>
    </source>
</evidence>
<dbReference type="GO" id="GO:0005737">
    <property type="term" value="C:cytoplasm"/>
    <property type="evidence" value="ECO:0007669"/>
    <property type="project" value="TreeGrafter"/>
</dbReference>
<keyword evidence="3" id="KW-0274">FAD</keyword>
<evidence type="ECO:0000256" key="3">
    <source>
        <dbReference type="ARBA" id="ARBA00022827"/>
    </source>
</evidence>
<gene>
    <name evidence="7" type="ORF">NIIDNTM18_11320</name>
</gene>
<dbReference type="InterPro" id="IPR016156">
    <property type="entry name" value="FAD/NAD-linked_Rdtase_dimer_sf"/>
</dbReference>
<comment type="cofactor">
    <cofactor evidence="1">
        <name>FAD</name>
        <dbReference type="ChEBI" id="CHEBI:57692"/>
    </cofactor>
</comment>
<dbReference type="InterPro" id="IPR050446">
    <property type="entry name" value="FAD-oxidoreductase/Apoptosis"/>
</dbReference>
<keyword evidence="4" id="KW-0560">Oxidoreductase</keyword>
<dbReference type="Gene3D" id="3.50.50.60">
    <property type="entry name" value="FAD/NAD(P)-binding domain"/>
    <property type="match status" value="2"/>
</dbReference>
<name>A0A6S6NZE9_9MYCO</name>
<dbReference type="SUPFAM" id="SSF55424">
    <property type="entry name" value="FAD/NAD-linked reductases, dimerisation (C-terminal) domain"/>
    <property type="match status" value="1"/>
</dbReference>
<dbReference type="PANTHER" id="PTHR43557:SF2">
    <property type="entry name" value="RIESKE DOMAIN-CONTAINING PROTEIN-RELATED"/>
    <property type="match status" value="1"/>
</dbReference>
<sequence length="409" mass="43521">MTRRTFVTVGAGQTAAVAARTLRRRGFDGRIVLLGDEPHAPYQRPPLSKEFLSDPDAADSLWLLPQKWRADNDVEIVTGAHVTRIDNATATVEFADGTHLAADAVLLATGGRPRTMPVHGPHPERVQYLRTLDDAQALRTSLRPGRHIVLIGAGFIGLEIAASARSLGVEVTVVEAAAQPLSALLGARLGELFCRLHRDHGVDVRTATVVDALRTTETGVVVELSDGGVLEADAVVVGIGIVPNDSVAAASGLTVDGGIVVDAQGRTSVDNVYAAGDVARRFSPRAGRHLRVEHFDNANKQGIAVANAMLGRDAVSDEAHWCWSDQYGHNFQILGSASPHTVVRGDADAYDVTVFFLDGGAICGAFTADRGEDVMVARELLGRPVDTDVLADEGVELWDLVAESEEVMQ</sequence>
<dbReference type="PRINTS" id="PR00368">
    <property type="entry name" value="FADPNR"/>
</dbReference>
<dbReference type="PRINTS" id="PR00411">
    <property type="entry name" value="PNDRDTASEI"/>
</dbReference>
<dbReference type="PANTHER" id="PTHR43557">
    <property type="entry name" value="APOPTOSIS-INDUCING FACTOR 1"/>
    <property type="match status" value="1"/>
</dbReference>
<evidence type="ECO:0000256" key="2">
    <source>
        <dbReference type="ARBA" id="ARBA00022630"/>
    </source>
</evidence>
<reference evidence="7 8" key="1">
    <citation type="submission" date="2020-07" db="EMBL/GenBank/DDBJ databases">
        <title>Complete genome sequence of Mycolicibacterium litorale like strain isolated from cardiac implantable electronic device infection.</title>
        <authorList>
            <person name="Fukano H."/>
            <person name="Miyama H."/>
            <person name="Hoshino Y."/>
        </authorList>
    </citation>
    <scope>NUCLEOTIDE SEQUENCE [LARGE SCALE GENOMIC DNA]</scope>
    <source>
        <strain evidence="7 8">NIIDNTM18</strain>
    </source>
</reference>
<dbReference type="Pfam" id="PF14759">
    <property type="entry name" value="Reductase_C"/>
    <property type="match status" value="1"/>
</dbReference>
<evidence type="ECO:0000259" key="5">
    <source>
        <dbReference type="Pfam" id="PF07992"/>
    </source>
</evidence>
<dbReference type="EMBL" id="AP023287">
    <property type="protein sequence ID" value="BCI51854.1"/>
    <property type="molecule type" value="Genomic_DNA"/>
</dbReference>
<protein>
    <submittedName>
        <fullName evidence="7">Pyridine nucleotide-disulfide oxidoreductase</fullName>
    </submittedName>
</protein>
<evidence type="ECO:0000256" key="1">
    <source>
        <dbReference type="ARBA" id="ARBA00001974"/>
    </source>
</evidence>
<dbReference type="RefSeq" id="WP_185294762.1">
    <property type="nucleotide sequence ID" value="NZ_AP023287.1"/>
</dbReference>
<evidence type="ECO:0000313" key="7">
    <source>
        <dbReference type="EMBL" id="BCI51854.1"/>
    </source>
</evidence>
<dbReference type="InterPro" id="IPR028202">
    <property type="entry name" value="Reductase_C"/>
</dbReference>
<proteinExistence type="predicted"/>
<dbReference type="Pfam" id="PF07992">
    <property type="entry name" value="Pyr_redox_2"/>
    <property type="match status" value="1"/>
</dbReference>
<feature type="domain" description="Reductase C-terminal" evidence="6">
    <location>
        <begin position="321"/>
        <end position="400"/>
    </location>
</feature>
<dbReference type="GO" id="GO:0016651">
    <property type="term" value="F:oxidoreductase activity, acting on NAD(P)H"/>
    <property type="evidence" value="ECO:0007669"/>
    <property type="project" value="TreeGrafter"/>
</dbReference>
<dbReference type="AlphaFoldDB" id="A0A6S6NZE9"/>
<keyword evidence="2" id="KW-0285">Flavoprotein</keyword>
<feature type="domain" description="FAD/NAD(P)-binding" evidence="5">
    <location>
        <begin position="7"/>
        <end position="302"/>
    </location>
</feature>
<dbReference type="Gene3D" id="3.30.390.30">
    <property type="match status" value="1"/>
</dbReference>
<dbReference type="InterPro" id="IPR036188">
    <property type="entry name" value="FAD/NAD-bd_sf"/>
</dbReference>
<dbReference type="SUPFAM" id="SSF51905">
    <property type="entry name" value="FAD/NAD(P)-binding domain"/>
    <property type="match status" value="2"/>
</dbReference>
<dbReference type="InterPro" id="IPR023753">
    <property type="entry name" value="FAD/NAD-binding_dom"/>
</dbReference>
<organism evidence="7 8">
    <name type="scientific">Mycolicibacterium litorale</name>
    <dbReference type="NCBI Taxonomy" id="758802"/>
    <lineage>
        <taxon>Bacteria</taxon>
        <taxon>Bacillati</taxon>
        <taxon>Actinomycetota</taxon>
        <taxon>Actinomycetes</taxon>
        <taxon>Mycobacteriales</taxon>
        <taxon>Mycobacteriaceae</taxon>
        <taxon>Mycolicibacterium</taxon>
    </lineage>
</organism>
<evidence type="ECO:0000259" key="6">
    <source>
        <dbReference type="Pfam" id="PF14759"/>
    </source>
</evidence>
<dbReference type="Proteomes" id="UP000515734">
    <property type="component" value="Chromosome"/>
</dbReference>